<feature type="region of interest" description="Disordered" evidence="1">
    <location>
        <begin position="90"/>
        <end position="125"/>
    </location>
</feature>
<keyword evidence="3" id="KW-1185">Reference proteome</keyword>
<comment type="caution">
    <text evidence="2">The sequence shown here is derived from an EMBL/GenBank/DDBJ whole genome shotgun (WGS) entry which is preliminary data.</text>
</comment>
<sequence>MVAIRAATLDARSPTGDLVLDGIRTAAREDVIYTRLLELQDPVTKRWDKVGVVMGIGKSRDYLVKTTAGRVLWRNRRFILCGPLPHLPRKETVTTGSPYTPPAQKIPDPATPNARRRRRWEADGPIRRSARIALRS</sequence>
<organism evidence="2 3">
    <name type="scientific">Scylla paramamosain</name>
    <name type="common">Mud crab</name>
    <dbReference type="NCBI Taxonomy" id="85552"/>
    <lineage>
        <taxon>Eukaryota</taxon>
        <taxon>Metazoa</taxon>
        <taxon>Ecdysozoa</taxon>
        <taxon>Arthropoda</taxon>
        <taxon>Crustacea</taxon>
        <taxon>Multicrustacea</taxon>
        <taxon>Malacostraca</taxon>
        <taxon>Eumalacostraca</taxon>
        <taxon>Eucarida</taxon>
        <taxon>Decapoda</taxon>
        <taxon>Pleocyemata</taxon>
        <taxon>Brachyura</taxon>
        <taxon>Eubrachyura</taxon>
        <taxon>Portunoidea</taxon>
        <taxon>Portunidae</taxon>
        <taxon>Portuninae</taxon>
        <taxon>Scylla</taxon>
    </lineage>
</organism>
<dbReference type="Proteomes" id="UP001487740">
    <property type="component" value="Unassembled WGS sequence"/>
</dbReference>
<proteinExistence type="predicted"/>
<dbReference type="EMBL" id="JARAKH010001730">
    <property type="protein sequence ID" value="KAK8372610.1"/>
    <property type="molecule type" value="Genomic_DNA"/>
</dbReference>
<dbReference type="PANTHER" id="PTHR33244:SF3">
    <property type="entry name" value="PEPTIDASE A2 DOMAIN-CONTAINING PROTEIN"/>
    <property type="match status" value="1"/>
</dbReference>
<dbReference type="PANTHER" id="PTHR33244">
    <property type="entry name" value="INTEGRASE CATALYTIC DOMAIN-CONTAINING PROTEIN-RELATED"/>
    <property type="match status" value="1"/>
</dbReference>
<reference evidence="2 3" key="1">
    <citation type="submission" date="2023-03" db="EMBL/GenBank/DDBJ databases">
        <title>High-quality genome of Scylla paramamosain provides insights in environmental adaptation.</title>
        <authorList>
            <person name="Zhang L."/>
        </authorList>
    </citation>
    <scope>NUCLEOTIDE SEQUENCE [LARGE SCALE GENOMIC DNA]</scope>
    <source>
        <strain evidence="2">LZ_2023a</strain>
        <tissue evidence="2">Muscle</tissue>
    </source>
</reference>
<accession>A0AAW0SBC5</accession>
<evidence type="ECO:0000256" key="1">
    <source>
        <dbReference type="SAM" id="MobiDB-lite"/>
    </source>
</evidence>
<gene>
    <name evidence="2" type="ORF">O3P69_012041</name>
</gene>
<evidence type="ECO:0000313" key="3">
    <source>
        <dbReference type="Proteomes" id="UP001487740"/>
    </source>
</evidence>
<protein>
    <submittedName>
        <fullName evidence="2">Uncharacterized protein</fullName>
    </submittedName>
</protein>
<name>A0AAW0SBC5_SCYPA</name>
<evidence type="ECO:0000313" key="2">
    <source>
        <dbReference type="EMBL" id="KAK8372610.1"/>
    </source>
</evidence>
<dbReference type="AlphaFoldDB" id="A0AAW0SBC5"/>